<feature type="signal peptide" evidence="4">
    <location>
        <begin position="1"/>
        <end position="26"/>
    </location>
</feature>
<reference evidence="12" key="5">
    <citation type="submission" date="2017-12" db="EMBL/GenBank/DDBJ databases">
        <title>FDA dAtabase for Regulatory Grade micrObial Sequences (FDA-ARGOS): Supporting development and validation of Infectious Disease Dx tests.</title>
        <authorList>
            <person name="Campos J."/>
            <person name="Goldberg B."/>
            <person name="Tallon L.J."/>
            <person name="Sadzewicz L."/>
            <person name="Sengamalay N."/>
            <person name="Ott S."/>
            <person name="Godinez A."/>
            <person name="Nagaraj S."/>
            <person name="Vavikolanu K."/>
            <person name="Vyas G."/>
            <person name="Nadendla S."/>
            <person name="Aluvathingal J."/>
            <person name="Geyer C."/>
            <person name="Nandy P."/>
            <person name="Hobson J."/>
            <person name="Sichtig H."/>
        </authorList>
    </citation>
    <scope>NUCLEOTIDE SEQUENCE</scope>
    <source>
        <strain evidence="12">FDAARGOS_79</strain>
    </source>
</reference>
<dbReference type="InterPro" id="IPR028082">
    <property type="entry name" value="Peripla_BP_I"/>
</dbReference>
<name>A0A0F6KY14_SERMA</name>
<dbReference type="Proteomes" id="UP000050489">
    <property type="component" value="Unassembled WGS sequence"/>
</dbReference>
<evidence type="ECO:0000313" key="17">
    <source>
        <dbReference type="Proteomes" id="UP000443014"/>
    </source>
</evidence>
<dbReference type="SUPFAM" id="SSF53822">
    <property type="entry name" value="Periplasmic binding protein-like I"/>
    <property type="match status" value="1"/>
</dbReference>
<dbReference type="STRING" id="273526.SMDB11_2533"/>
<feature type="chain" id="PRO_5014513251" evidence="4">
    <location>
        <begin position="27"/>
        <end position="305"/>
    </location>
</feature>
<reference evidence="10 17" key="7">
    <citation type="submission" date="2019-11" db="EMBL/GenBank/DDBJ databases">
        <title>Whole genome sequence of a plant growth promoting strain Serratia marcescens BTL07 isolated from the rhizoplane of Chili (Capsicum annuum).</title>
        <authorList>
            <person name="Dutta S."/>
            <person name="Khatun A."/>
            <person name="Gupta D.R."/>
            <person name="Surovy M.Z."/>
            <person name="Rahman M.M."/>
            <person name="Mahmud N.U."/>
            <person name="Emes R."/>
            <person name="Warry A."/>
            <person name="West H."/>
            <person name="Clarke M.L."/>
            <person name="Islam M.T."/>
        </authorList>
    </citation>
    <scope>NUCLEOTIDE SEQUENCE [LARGE SCALE GENOMIC DNA]</scope>
    <source>
        <strain evidence="10 17">BTL07</strain>
    </source>
</reference>
<dbReference type="Proteomes" id="UP000030378">
    <property type="component" value="Unassembled WGS sequence"/>
</dbReference>
<evidence type="ECO:0000313" key="12">
    <source>
        <dbReference type="EMBL" id="PNO69659.1"/>
    </source>
</evidence>
<dbReference type="GeneID" id="301146851"/>
<dbReference type="Gene3D" id="3.40.50.2300">
    <property type="match status" value="2"/>
</dbReference>
<comment type="similarity">
    <text evidence="2">Belongs to the bacterial solute-binding protein 2 family.</text>
</comment>
<evidence type="ECO:0000313" key="16">
    <source>
        <dbReference type="Proteomes" id="UP000245399"/>
    </source>
</evidence>
<dbReference type="EMBL" id="JAXABG010000001">
    <property type="protein sequence ID" value="MDX7080838.1"/>
    <property type="molecule type" value="Genomic_DNA"/>
</dbReference>
<evidence type="ECO:0000313" key="9">
    <source>
        <dbReference type="EMBL" id="MDX7080838.1"/>
    </source>
</evidence>
<evidence type="ECO:0000313" key="7">
    <source>
        <dbReference type="EMBL" id="KMU53798.1"/>
    </source>
</evidence>
<evidence type="ECO:0000256" key="4">
    <source>
        <dbReference type="SAM" id="SignalP"/>
    </source>
</evidence>
<dbReference type="InterPro" id="IPR025997">
    <property type="entry name" value="SBP_2_dom"/>
</dbReference>
<dbReference type="CDD" id="cd06321">
    <property type="entry name" value="PBP1_ABC_sugar_binding-like"/>
    <property type="match status" value="1"/>
</dbReference>
<evidence type="ECO:0000313" key="6">
    <source>
        <dbReference type="EMBL" id="AWL70439.1"/>
    </source>
</evidence>
<evidence type="ECO:0000256" key="2">
    <source>
        <dbReference type="ARBA" id="ARBA00007639"/>
    </source>
</evidence>
<dbReference type="GO" id="GO:0055085">
    <property type="term" value="P:transmembrane transport"/>
    <property type="evidence" value="ECO:0007669"/>
    <property type="project" value="UniProtKB-ARBA"/>
</dbReference>
<evidence type="ECO:0000256" key="3">
    <source>
        <dbReference type="ARBA" id="ARBA00022729"/>
    </source>
</evidence>
<dbReference type="Proteomes" id="UP000443014">
    <property type="component" value="Unassembled WGS sequence"/>
</dbReference>
<evidence type="ECO:0000313" key="13">
    <source>
        <dbReference type="Proteomes" id="UP000030378"/>
    </source>
</evidence>
<keyword evidence="3 4" id="KW-0732">Signal</keyword>
<dbReference type="AlphaFoldDB" id="A0A0F6KY14"/>
<dbReference type="EMBL" id="LJEX02000057">
    <property type="protein sequence ID" value="OCO87712.1"/>
    <property type="molecule type" value="Genomic_DNA"/>
</dbReference>
<dbReference type="RefSeq" id="WP_015378502.1">
    <property type="nucleotide sequence ID" value="NZ_ABEXNO020000007.1"/>
</dbReference>
<dbReference type="Proteomes" id="UP001275057">
    <property type="component" value="Unassembled WGS sequence"/>
</dbReference>
<dbReference type="EMBL" id="JTBC02000002">
    <property type="protein sequence ID" value="PNO69659.1"/>
    <property type="molecule type" value="Genomic_DNA"/>
</dbReference>
<reference evidence="7 14" key="1">
    <citation type="submission" date="2015-06" db="EMBL/GenBank/DDBJ databases">
        <title>Draft Genome of Serratia marcescens Strain AH0650_Sm1.</title>
        <authorList>
            <person name="Wan Y."/>
            <person name="Gorrie C."/>
            <person name="Holt K."/>
        </authorList>
    </citation>
    <scope>NUCLEOTIDE SEQUENCE [LARGE SCALE GENOMIC DNA]</scope>
    <source>
        <strain evidence="7 14">AH0650_Sm1</strain>
    </source>
</reference>
<dbReference type="EMBL" id="CP029449">
    <property type="protein sequence ID" value="AWL70439.1"/>
    <property type="molecule type" value="Genomic_DNA"/>
</dbReference>
<dbReference type="PANTHER" id="PTHR46847">
    <property type="entry name" value="D-ALLOSE-BINDING PERIPLASMIC PROTEIN-RELATED"/>
    <property type="match status" value="1"/>
</dbReference>
<sequence length="305" mass="32295">MFSLFKKTLPFIVAGGMLAASHGALAKQITIGMSFQEMNNDYFVTMKQALDQAAADIGAKVYVADARHDVAKQIGDVEDMLQKKVDILLINPTDSVGVQSAVISAHKAGAVVVAIDAQAEGPLDSFVGSENYDAGFQAGEYLAKALGGKGKVAILDGIPVVPILERVRGFEAAMKKYPDIKIVTKQNGKQERDTALTVTENMLQSAPDLAGIFSVNDVGALGALAAIESNGAKVKLVSVDGQPEAIKEILKPNSPFIATSAQFPRDQLRIALGIALARYWGATVPKTVPVKVKLIDRSNAAGFSW</sequence>
<evidence type="ECO:0000313" key="10">
    <source>
        <dbReference type="EMBL" id="MVF03790.1"/>
    </source>
</evidence>
<feature type="domain" description="Periplasmic binding protein" evidence="5">
    <location>
        <begin position="31"/>
        <end position="276"/>
    </location>
</feature>
<protein>
    <submittedName>
        <fullName evidence="8">ABC transporter substrate-binding protein</fullName>
    </submittedName>
    <submittedName>
        <fullName evidence="6">LacI family transcriptional regulator</fullName>
    </submittedName>
    <submittedName>
        <fullName evidence="7">Ribose ABC superfamily ATP binding cassette transporter, binding protein</fullName>
    </submittedName>
    <submittedName>
        <fullName evidence="10">Substrate-binding domain-containing protein</fullName>
    </submittedName>
</protein>
<dbReference type="Proteomes" id="UP000037482">
    <property type="component" value="Unassembled WGS sequence"/>
</dbReference>
<dbReference type="EMBL" id="LFJS01000003">
    <property type="protein sequence ID" value="KMU53798.1"/>
    <property type="molecule type" value="Genomic_DNA"/>
</dbReference>
<dbReference type="PANTHER" id="PTHR46847:SF1">
    <property type="entry name" value="D-ALLOSE-BINDING PERIPLASMIC PROTEIN-RELATED"/>
    <property type="match status" value="1"/>
</dbReference>
<evidence type="ECO:0000313" key="14">
    <source>
        <dbReference type="Proteomes" id="UP000037482"/>
    </source>
</evidence>
<dbReference type="Proteomes" id="UP000245399">
    <property type="component" value="Chromosome"/>
</dbReference>
<accession>A0A656VTR5</accession>
<reference evidence="8 18" key="8">
    <citation type="submission" date="2023-07" db="EMBL/GenBank/DDBJ databases">
        <title>Pathogens genome sequencing project 196.</title>
        <authorList>
            <person name="Cao X."/>
        </authorList>
    </citation>
    <scope>NUCLEOTIDE SEQUENCE [LARGE SCALE GENOMIC DNA]</scope>
    <source>
        <strain evidence="8 18">SM41</strain>
    </source>
</reference>
<dbReference type="Pfam" id="PF13407">
    <property type="entry name" value="Peripla_BP_4"/>
    <property type="match status" value="1"/>
</dbReference>
<dbReference type="EMBL" id="JAVIPQ010000128">
    <property type="protein sequence ID" value="MDQ9555441.1"/>
    <property type="molecule type" value="Genomic_DNA"/>
</dbReference>
<reference evidence="6 16" key="6">
    <citation type="submission" date="2018-05" db="EMBL/GenBank/DDBJ databases">
        <title>Klebsiella quasipneumonaiae provides a window into carbapenemase gene transfer, plasmid rearrangements and nosocomial acquisition from the hospital environment.</title>
        <authorList>
            <person name="Mathers A.J."/>
            <person name="Vegesana K."/>
            <person name="Stoesser N."/>
            <person name="Crook D."/>
            <person name="Vaughan A."/>
            <person name="Barry K."/>
            <person name="Parikh H."/>
            <person name="Sebra R."/>
            <person name="Kotay S."/>
            <person name="Walker A.S."/>
            <person name="Sheppard A.E."/>
        </authorList>
    </citation>
    <scope>NUCLEOTIDE SEQUENCE [LARGE SCALE GENOMIC DNA]</scope>
    <source>
        <strain evidence="6 16">CAV1761</strain>
    </source>
</reference>
<reference evidence="9 19" key="9">
    <citation type="submission" date="2023-11" db="EMBL/GenBank/DDBJ databases">
        <title>Detection of rare carbapenemases in Enterobacterales - comparison of two colorimetric and two CIM-based carbapenemase assays.</title>
        <authorList>
            <person name="Schaffarczyk L."/>
            <person name="Noster J."/>
            <person name="Stelzer Y."/>
            <person name="Sattler J."/>
            <person name="Gatermann S."/>
            <person name="Hamprecht A."/>
        </authorList>
    </citation>
    <scope>NUCLEOTIDE SEQUENCE [LARGE SCALE GENOMIC DNA]</scope>
    <source>
        <strain evidence="9 19">CIM-Carb-136</strain>
    </source>
</reference>
<evidence type="ECO:0000259" key="5">
    <source>
        <dbReference type="Pfam" id="PF13407"/>
    </source>
</evidence>
<comment type="subcellular location">
    <subcellularLocation>
        <location evidence="1">Cell envelope</location>
    </subcellularLocation>
</comment>
<evidence type="ECO:0000256" key="1">
    <source>
        <dbReference type="ARBA" id="ARBA00004196"/>
    </source>
</evidence>
<accession>A0A0F6KY14</accession>
<gene>
    <name evidence="7" type="ORF">AB868_00490</name>
    <name evidence="11" type="ORF">AN695_0212010</name>
    <name evidence="6" type="ORF">DKC05_23685</name>
    <name evidence="10" type="ORF">GMA22_11070</name>
    <name evidence="12" type="ORF">MC70_006450</name>
    <name evidence="8" type="ORF">RF091_07915</name>
    <name evidence="9" type="ORF">SJ435_00375</name>
</gene>
<reference evidence="11" key="3">
    <citation type="journal article" date="2017" name="PLoS ONE">
        <title>Genomic and phenotypic characterisation of fluoroquinolone resistance mechanisms in Enterobacteriaceae in Durban, South Africa.</title>
        <authorList>
            <person name="Osei Sekyere J."/>
            <person name="Amoako D.G."/>
        </authorList>
    </citation>
    <scope>NUCLEOTIDE SEQUENCE</scope>
    <source>
        <strain evidence="11">945174350</strain>
    </source>
</reference>
<dbReference type="GO" id="GO:0030246">
    <property type="term" value="F:carbohydrate binding"/>
    <property type="evidence" value="ECO:0007669"/>
    <property type="project" value="UniProtKB-ARBA"/>
</dbReference>
<evidence type="ECO:0000313" key="19">
    <source>
        <dbReference type="Proteomes" id="UP001275057"/>
    </source>
</evidence>
<dbReference type="Proteomes" id="UP001234811">
    <property type="component" value="Unassembled WGS sequence"/>
</dbReference>
<dbReference type="GO" id="GO:0030313">
    <property type="term" value="C:cell envelope"/>
    <property type="evidence" value="ECO:0007669"/>
    <property type="project" value="UniProtKB-SubCell"/>
</dbReference>
<proteinExistence type="inferred from homology"/>
<evidence type="ECO:0000313" key="18">
    <source>
        <dbReference type="Proteomes" id="UP001234811"/>
    </source>
</evidence>
<dbReference type="OrthoDB" id="9805127at2"/>
<evidence type="ECO:0000313" key="8">
    <source>
        <dbReference type="EMBL" id="MDQ9555441.1"/>
    </source>
</evidence>
<evidence type="ECO:0000313" key="15">
    <source>
        <dbReference type="Proteomes" id="UP000050489"/>
    </source>
</evidence>
<reference evidence="13" key="4">
    <citation type="submission" date="2017-12" db="EMBL/GenBank/DDBJ databases">
        <title>FDA dAtabase for Regulatory Grade micrObial Sequences (FDA-ARGOS): Supporting development and validation of Infectious Disease Dx tests.</title>
        <authorList>
            <person name="Campos J."/>
            <person name="Goldberg B."/>
            <person name="Tallon L."/>
            <person name="Sadzewicz L."/>
            <person name="Sengamalay N."/>
            <person name="Ott S."/>
            <person name="Godinez A."/>
            <person name="Nagaraj S."/>
            <person name="Vavikolanu K."/>
            <person name="Vyas G."/>
            <person name="Nadendla S."/>
            <person name="Aluvathingal J."/>
            <person name="Geyer C."/>
            <person name="Nandy P."/>
            <person name="Hobson J."/>
            <person name="Sichtig H."/>
        </authorList>
    </citation>
    <scope>NUCLEOTIDE SEQUENCE [LARGE SCALE GENOMIC DNA]</scope>
    <source>
        <strain evidence="13">FDAARGOS_79</strain>
    </source>
</reference>
<dbReference type="EMBL" id="WNKC01000002">
    <property type="protein sequence ID" value="MVF03790.1"/>
    <property type="molecule type" value="Genomic_DNA"/>
</dbReference>
<reference evidence="15" key="2">
    <citation type="submission" date="2016-04" db="EMBL/GenBank/DDBJ databases">
        <authorList>
            <person name="Osei Sekyere J."/>
            <person name="Sivertsen A."/>
            <person name="Pedersen A.T."/>
            <person name="Sundsfjord A."/>
        </authorList>
    </citation>
    <scope>NUCLEOTIDE SEQUENCE [LARGE SCALE GENOMIC DNA]</scope>
    <source>
        <strain evidence="15">945174350</strain>
    </source>
</reference>
<organism evidence="7 14">
    <name type="scientific">Serratia marcescens</name>
    <dbReference type="NCBI Taxonomy" id="615"/>
    <lineage>
        <taxon>Bacteria</taxon>
        <taxon>Pseudomonadati</taxon>
        <taxon>Pseudomonadota</taxon>
        <taxon>Gammaproteobacteria</taxon>
        <taxon>Enterobacterales</taxon>
        <taxon>Yersiniaceae</taxon>
        <taxon>Serratia</taxon>
    </lineage>
</organism>
<evidence type="ECO:0000313" key="11">
    <source>
        <dbReference type="EMBL" id="OCO87712.1"/>
    </source>
</evidence>